<evidence type="ECO:0000313" key="2">
    <source>
        <dbReference type="Proteomes" id="UP000796880"/>
    </source>
</evidence>
<evidence type="ECO:0000313" key="1">
    <source>
        <dbReference type="EMBL" id="KAF3441667.1"/>
    </source>
</evidence>
<sequence length="67" mass="7117">MEEILEPGLAWMVMATEEGGRERIKEGNLVGFGDVEESGWLSLALALAGRAQGRRGTGSATPSDRAK</sequence>
<name>A0A8K0ECY4_9ROSA</name>
<organism evidence="1 2">
    <name type="scientific">Rhamnella rubrinervis</name>
    <dbReference type="NCBI Taxonomy" id="2594499"/>
    <lineage>
        <taxon>Eukaryota</taxon>
        <taxon>Viridiplantae</taxon>
        <taxon>Streptophyta</taxon>
        <taxon>Embryophyta</taxon>
        <taxon>Tracheophyta</taxon>
        <taxon>Spermatophyta</taxon>
        <taxon>Magnoliopsida</taxon>
        <taxon>eudicotyledons</taxon>
        <taxon>Gunneridae</taxon>
        <taxon>Pentapetalae</taxon>
        <taxon>rosids</taxon>
        <taxon>fabids</taxon>
        <taxon>Rosales</taxon>
        <taxon>Rhamnaceae</taxon>
        <taxon>rhamnoid group</taxon>
        <taxon>Rhamneae</taxon>
        <taxon>Rhamnella</taxon>
    </lineage>
</organism>
<dbReference type="EMBL" id="VOIH02000007">
    <property type="protein sequence ID" value="KAF3441667.1"/>
    <property type="molecule type" value="Genomic_DNA"/>
</dbReference>
<protein>
    <submittedName>
        <fullName evidence="1">Uncharacterized protein</fullName>
    </submittedName>
</protein>
<dbReference type="Proteomes" id="UP000796880">
    <property type="component" value="Unassembled WGS sequence"/>
</dbReference>
<proteinExistence type="predicted"/>
<dbReference type="AlphaFoldDB" id="A0A8K0ECY4"/>
<accession>A0A8K0ECY4</accession>
<dbReference type="OrthoDB" id="10592986at2759"/>
<keyword evidence="2" id="KW-1185">Reference proteome</keyword>
<reference evidence="1" key="1">
    <citation type="submission" date="2020-03" db="EMBL/GenBank/DDBJ databases">
        <title>A high-quality chromosome-level genome assembly of a woody plant with both climbing and erect habits, Rhamnella rubrinervis.</title>
        <authorList>
            <person name="Lu Z."/>
            <person name="Yang Y."/>
            <person name="Zhu X."/>
            <person name="Sun Y."/>
        </authorList>
    </citation>
    <scope>NUCLEOTIDE SEQUENCE</scope>
    <source>
        <strain evidence="1">BYM</strain>
        <tissue evidence="1">Leaf</tissue>
    </source>
</reference>
<gene>
    <name evidence="1" type="ORF">FNV43_RR15582</name>
</gene>
<comment type="caution">
    <text evidence="1">The sequence shown here is derived from an EMBL/GenBank/DDBJ whole genome shotgun (WGS) entry which is preliminary data.</text>
</comment>